<dbReference type="AlphaFoldDB" id="A0A0E9WIV3"/>
<accession>A0A0E9WIV3</accession>
<organism evidence="1">
    <name type="scientific">Anguilla anguilla</name>
    <name type="common">European freshwater eel</name>
    <name type="synonym">Muraena anguilla</name>
    <dbReference type="NCBI Taxonomy" id="7936"/>
    <lineage>
        <taxon>Eukaryota</taxon>
        <taxon>Metazoa</taxon>
        <taxon>Chordata</taxon>
        <taxon>Craniata</taxon>
        <taxon>Vertebrata</taxon>
        <taxon>Euteleostomi</taxon>
        <taxon>Actinopterygii</taxon>
        <taxon>Neopterygii</taxon>
        <taxon>Teleostei</taxon>
        <taxon>Anguilliformes</taxon>
        <taxon>Anguillidae</taxon>
        <taxon>Anguilla</taxon>
    </lineage>
</organism>
<reference evidence="1" key="2">
    <citation type="journal article" date="2015" name="Fish Shellfish Immunol.">
        <title>Early steps in the European eel (Anguilla anguilla)-Vibrio vulnificus interaction in the gills: Role of the RtxA13 toxin.</title>
        <authorList>
            <person name="Callol A."/>
            <person name="Pajuelo D."/>
            <person name="Ebbesson L."/>
            <person name="Teles M."/>
            <person name="MacKenzie S."/>
            <person name="Amaro C."/>
        </authorList>
    </citation>
    <scope>NUCLEOTIDE SEQUENCE</scope>
</reference>
<reference evidence="1" key="1">
    <citation type="submission" date="2014-11" db="EMBL/GenBank/DDBJ databases">
        <authorList>
            <person name="Amaro Gonzalez C."/>
        </authorList>
    </citation>
    <scope>NUCLEOTIDE SEQUENCE</scope>
</reference>
<proteinExistence type="predicted"/>
<dbReference type="EMBL" id="GBXM01019164">
    <property type="protein sequence ID" value="JAH89413.1"/>
    <property type="molecule type" value="Transcribed_RNA"/>
</dbReference>
<sequence>MFLHVDIPGDGTDGKPVVTRPRERAFSRLASRLPCSLCRPGAWRSVGVCVGN</sequence>
<name>A0A0E9WIV3_ANGAN</name>
<protein>
    <submittedName>
        <fullName evidence="1">Uncharacterized protein</fullName>
    </submittedName>
</protein>
<evidence type="ECO:0000313" key="1">
    <source>
        <dbReference type="EMBL" id="JAH89413.1"/>
    </source>
</evidence>